<evidence type="ECO:0000313" key="1">
    <source>
        <dbReference type="EMBL" id="MDX8045700.1"/>
    </source>
</evidence>
<keyword evidence="2" id="KW-1185">Reference proteome</keyword>
<dbReference type="EMBL" id="JAWZSR010000003">
    <property type="protein sequence ID" value="MDX8045700.1"/>
    <property type="molecule type" value="Genomic_DNA"/>
</dbReference>
<reference evidence="1" key="1">
    <citation type="submission" date="2023-11" db="EMBL/GenBank/DDBJ databases">
        <title>Gracilibacillus pellucida a moderately halophilic bacterium isolated from saline soil in Xinjiang province.</title>
        <authorList>
            <person name="Zhang Z."/>
            <person name="Tan F."/>
            <person name="Wang Y."/>
            <person name="Xia M."/>
        </authorList>
    </citation>
    <scope>NUCLEOTIDE SEQUENCE</scope>
    <source>
        <strain evidence="1">S3-1-1</strain>
    </source>
</reference>
<organism evidence="1 2">
    <name type="scientific">Gracilibacillus pellucidus</name>
    <dbReference type="NCBI Taxonomy" id="3095368"/>
    <lineage>
        <taxon>Bacteria</taxon>
        <taxon>Bacillati</taxon>
        <taxon>Bacillota</taxon>
        <taxon>Bacilli</taxon>
        <taxon>Bacillales</taxon>
        <taxon>Bacillaceae</taxon>
        <taxon>Gracilibacillus</taxon>
    </lineage>
</organism>
<gene>
    <name evidence="1" type="ORF">SH601_06825</name>
</gene>
<name>A0ACC6M416_9BACI</name>
<comment type="caution">
    <text evidence="1">The sequence shown here is derived from an EMBL/GenBank/DDBJ whole genome shotgun (WGS) entry which is preliminary data.</text>
</comment>
<accession>A0ACC6M416</accession>
<dbReference type="Proteomes" id="UP001277972">
    <property type="component" value="Unassembled WGS sequence"/>
</dbReference>
<sequence>MNKFGIVFAHTYLSKIKSKSFIITTAIILAMLVVFANIQTIINMFDDEDALDKVVVVTEQEDIYHQLQSTMEEEAELVSSSGTLEDAQEVVRDGDAIAALEITEADGLPAATYYSNDYSNQFIQNMLENELQQIKVAIAASQSGIEQETIASIYEPVSFENELIPAVDGETSNVKSEEELSGARGLVYIILFLLYIGVITYGNMIASDIANEKTSRVMEILISSSSPVSQMFAKILGIGLAGLTQMVLFLGVGFILIKQKQDELVGGFFDVFGLSDVSALTFVYAVIFFLLGYFLYATLSAMLGSLVSRTEDVQQLMTPVIFLVVAAFIISMMGISMPDTPLVVISSFIPFFAPMTMFLRVGLLDIPFWEVGLSIAILITTIAILAIIGAKIYRGGVLMYGSSTSFKDIKRALQLSKKE</sequence>
<proteinExistence type="predicted"/>
<evidence type="ECO:0000313" key="2">
    <source>
        <dbReference type="Proteomes" id="UP001277972"/>
    </source>
</evidence>
<protein>
    <submittedName>
        <fullName evidence="1">ABC transporter permease</fullName>
    </submittedName>
</protein>